<accession>A0ABR2XHZ5</accession>
<comment type="caution">
    <text evidence="1">The sequence shown here is derived from an EMBL/GenBank/DDBJ whole genome shotgun (WGS) entry which is preliminary data.</text>
</comment>
<sequence length="152" mass="16905">MPTPRDRPTVLRHLQSHRSGDNNTPHNALREIDGKSSDLMAGQGGKYSWLVPEWTETEQVEGMTNIHFAHCGSSRDGWADLAEGAGGSYVYLEADWNHSTSWKVSDIKLMRSDNALTLDNVRARGYSAMSNDINSGRGHDFLYVIWNVANVG</sequence>
<keyword evidence="2" id="KW-1185">Reference proteome</keyword>
<evidence type="ECO:0000313" key="1">
    <source>
        <dbReference type="EMBL" id="KAK9773261.1"/>
    </source>
</evidence>
<organism evidence="1 2">
    <name type="scientific">Seiridium cardinale</name>
    <dbReference type="NCBI Taxonomy" id="138064"/>
    <lineage>
        <taxon>Eukaryota</taxon>
        <taxon>Fungi</taxon>
        <taxon>Dikarya</taxon>
        <taxon>Ascomycota</taxon>
        <taxon>Pezizomycotina</taxon>
        <taxon>Sordariomycetes</taxon>
        <taxon>Xylariomycetidae</taxon>
        <taxon>Amphisphaeriales</taxon>
        <taxon>Sporocadaceae</taxon>
        <taxon>Seiridium</taxon>
    </lineage>
</organism>
<evidence type="ECO:0000313" key="2">
    <source>
        <dbReference type="Proteomes" id="UP001465668"/>
    </source>
</evidence>
<reference evidence="1 2" key="1">
    <citation type="submission" date="2024-02" db="EMBL/GenBank/DDBJ databases">
        <title>First draft genome assembly of two strains of Seiridium cardinale.</title>
        <authorList>
            <person name="Emiliani G."/>
            <person name="Scali E."/>
        </authorList>
    </citation>
    <scope>NUCLEOTIDE SEQUENCE [LARGE SCALE GENOMIC DNA]</scope>
    <source>
        <strain evidence="1 2">BM-138-000479</strain>
    </source>
</reference>
<protein>
    <submittedName>
        <fullName evidence="1">Uncharacterized protein</fullName>
    </submittedName>
</protein>
<proteinExistence type="predicted"/>
<gene>
    <name evidence="1" type="ORF">SCAR479_09990</name>
</gene>
<dbReference type="Proteomes" id="UP001465668">
    <property type="component" value="Unassembled WGS sequence"/>
</dbReference>
<name>A0ABR2XHZ5_9PEZI</name>
<dbReference type="EMBL" id="JARVKM010000052">
    <property type="protein sequence ID" value="KAK9773261.1"/>
    <property type="molecule type" value="Genomic_DNA"/>
</dbReference>